<dbReference type="PROSITE" id="PS50944">
    <property type="entry name" value="HTH_DTXR"/>
    <property type="match status" value="1"/>
</dbReference>
<dbReference type="Pfam" id="PF02742">
    <property type="entry name" value="Fe_dep_repr_C"/>
    <property type="match status" value="1"/>
</dbReference>
<gene>
    <name evidence="8" type="ordered locus">Spiaf_2365</name>
</gene>
<dbReference type="AlphaFoldDB" id="H9ULK4"/>
<dbReference type="InterPro" id="IPR022687">
    <property type="entry name" value="HTH_DTXR"/>
</dbReference>
<dbReference type="SUPFAM" id="SSF47979">
    <property type="entry name" value="Iron-dependent repressor protein, dimerization domain"/>
    <property type="match status" value="1"/>
</dbReference>
<dbReference type="InterPro" id="IPR050536">
    <property type="entry name" value="DtxR_MntR_Metal-Reg"/>
</dbReference>
<dbReference type="InterPro" id="IPR036421">
    <property type="entry name" value="Fe_dep_repressor_sf"/>
</dbReference>
<dbReference type="PATRIC" id="fig|889378.3.peg.2339"/>
<proteinExistence type="inferred from homology"/>
<dbReference type="eggNOG" id="COG1321">
    <property type="taxonomic scope" value="Bacteria"/>
</dbReference>
<dbReference type="GO" id="GO:0046914">
    <property type="term" value="F:transition metal ion binding"/>
    <property type="evidence" value="ECO:0007669"/>
    <property type="project" value="InterPro"/>
</dbReference>
<dbReference type="SUPFAM" id="SSF46785">
    <property type="entry name" value="Winged helix' DNA-binding domain"/>
    <property type="match status" value="1"/>
</dbReference>
<dbReference type="GO" id="GO:0003700">
    <property type="term" value="F:DNA-binding transcription factor activity"/>
    <property type="evidence" value="ECO:0007669"/>
    <property type="project" value="InterPro"/>
</dbReference>
<evidence type="ECO:0000256" key="2">
    <source>
        <dbReference type="ARBA" id="ARBA00022386"/>
    </source>
</evidence>
<sequence>MAMHQSHELSESQEMYLKTIFLLLQRYQAARVKDIADELEVNKPSVTAALRNLAGLELVNYKPYGTVSLTDRGVTTAREIIAKYRTLKDFFTKVLGVEETEAESEACHMEHRISGKVFDRLMAFVEYYETCPHEKVRWNSRLERFCAQSDQDCQRCSTATPVVPLQFPAGAPDTPKS</sequence>
<dbReference type="GO" id="GO:0003677">
    <property type="term" value="F:DNA binding"/>
    <property type="evidence" value="ECO:0007669"/>
    <property type="project" value="UniProtKB-KW"/>
</dbReference>
<protein>
    <recommendedName>
        <fullName evidence="2">Transcriptional regulator MntR</fullName>
    </recommendedName>
</protein>
<evidence type="ECO:0000313" key="8">
    <source>
        <dbReference type="EMBL" id="AFG38397.1"/>
    </source>
</evidence>
<dbReference type="InterPro" id="IPR001367">
    <property type="entry name" value="Fe_dep_repressor"/>
</dbReference>
<name>H9ULK4_SPIAZ</name>
<accession>H9ULK4</accession>
<keyword evidence="4" id="KW-0238">DNA-binding</keyword>
<organism evidence="8 9">
    <name type="scientific">Spirochaeta africana (strain ATCC 700263 / DSM 8902 / Z-7692)</name>
    <dbReference type="NCBI Taxonomy" id="889378"/>
    <lineage>
        <taxon>Bacteria</taxon>
        <taxon>Pseudomonadati</taxon>
        <taxon>Spirochaetota</taxon>
        <taxon>Spirochaetia</taxon>
        <taxon>Spirochaetales</taxon>
        <taxon>Spirochaetaceae</taxon>
        <taxon>Spirochaeta</taxon>
    </lineage>
</organism>
<dbReference type="PANTHER" id="PTHR33238:SF7">
    <property type="entry name" value="IRON-DEPENDENT TRANSCRIPTIONAL REGULATOR"/>
    <property type="match status" value="1"/>
</dbReference>
<dbReference type="STRING" id="889378.Spiaf_2365"/>
<dbReference type="InterPro" id="IPR022689">
    <property type="entry name" value="Iron_dep_repressor"/>
</dbReference>
<evidence type="ECO:0000259" key="7">
    <source>
        <dbReference type="PROSITE" id="PS50944"/>
    </source>
</evidence>
<feature type="domain" description="HTH dtxR-type" evidence="7">
    <location>
        <begin position="9"/>
        <end position="70"/>
    </location>
</feature>
<dbReference type="EMBL" id="CP003282">
    <property type="protein sequence ID" value="AFG38397.1"/>
    <property type="molecule type" value="Genomic_DNA"/>
</dbReference>
<evidence type="ECO:0000256" key="1">
    <source>
        <dbReference type="ARBA" id="ARBA00007871"/>
    </source>
</evidence>
<dbReference type="HOGENOM" id="CLU_069532_3_0_12"/>
<evidence type="ECO:0000256" key="4">
    <source>
        <dbReference type="ARBA" id="ARBA00023125"/>
    </source>
</evidence>
<reference evidence="9" key="1">
    <citation type="journal article" date="2013" name="Stand. Genomic Sci.">
        <title>Complete genome sequence of the halophilic bacterium Spirochaeta africana type strain (Z-7692(T)) from the alkaline Lake Magadi in the East African Rift.</title>
        <authorList>
            <person name="Liolos K."/>
            <person name="Abt B."/>
            <person name="Scheuner C."/>
            <person name="Teshima H."/>
            <person name="Held B."/>
            <person name="Lapidus A."/>
            <person name="Nolan M."/>
            <person name="Lucas S."/>
            <person name="Deshpande S."/>
            <person name="Cheng J.F."/>
            <person name="Tapia R."/>
            <person name="Goodwin L.A."/>
            <person name="Pitluck S."/>
            <person name="Pagani I."/>
            <person name="Ivanova N."/>
            <person name="Mavromatis K."/>
            <person name="Mikhailova N."/>
            <person name="Huntemann M."/>
            <person name="Pati A."/>
            <person name="Chen A."/>
            <person name="Palaniappan K."/>
            <person name="Land M."/>
            <person name="Rohde M."/>
            <person name="Tindall B.J."/>
            <person name="Detter J.C."/>
            <person name="Goker M."/>
            <person name="Bristow J."/>
            <person name="Eisen J.A."/>
            <person name="Markowitz V."/>
            <person name="Hugenholtz P."/>
            <person name="Woyke T."/>
            <person name="Klenk H.P."/>
            <person name="Kyrpides N.C."/>
        </authorList>
    </citation>
    <scope>NUCLEOTIDE SEQUENCE</scope>
    <source>
        <strain evidence="9">ATCC 700263 / DSM 8902 / Z-7692</strain>
    </source>
</reference>
<dbReference type="Gene3D" id="1.10.10.10">
    <property type="entry name" value="Winged helix-like DNA-binding domain superfamily/Winged helix DNA-binding domain"/>
    <property type="match status" value="1"/>
</dbReference>
<evidence type="ECO:0000256" key="5">
    <source>
        <dbReference type="ARBA" id="ARBA00023163"/>
    </source>
</evidence>
<keyword evidence="9" id="KW-1185">Reference proteome</keyword>
<dbReference type="OrthoDB" id="9794394at2"/>
<keyword evidence="5" id="KW-0804">Transcription</keyword>
<dbReference type="Pfam" id="PF01325">
    <property type="entry name" value="Fe_dep_repress"/>
    <property type="match status" value="1"/>
</dbReference>
<dbReference type="InterPro" id="IPR036390">
    <property type="entry name" value="WH_DNA-bd_sf"/>
</dbReference>
<evidence type="ECO:0000256" key="3">
    <source>
        <dbReference type="ARBA" id="ARBA00023015"/>
    </source>
</evidence>
<evidence type="ECO:0000313" key="9">
    <source>
        <dbReference type="Proteomes" id="UP000007383"/>
    </source>
</evidence>
<evidence type="ECO:0000256" key="6">
    <source>
        <dbReference type="ARBA" id="ARBA00025185"/>
    </source>
</evidence>
<comment type="function">
    <text evidence="6">In the presence of manganese, represses expression of mntH and mntS. Up-regulates expression of mntP.</text>
</comment>
<keyword evidence="3" id="KW-0805">Transcription regulation</keyword>
<dbReference type="InterPro" id="IPR036388">
    <property type="entry name" value="WH-like_DNA-bd_sf"/>
</dbReference>
<comment type="similarity">
    <text evidence="1">Belongs to the DtxR/MntR family.</text>
</comment>
<dbReference type="PANTHER" id="PTHR33238">
    <property type="entry name" value="IRON (METAL) DEPENDENT REPRESSOR, DTXR FAMILY"/>
    <property type="match status" value="1"/>
</dbReference>
<dbReference type="Gene3D" id="1.10.60.10">
    <property type="entry name" value="Iron dependent repressor, metal binding and dimerisation domain"/>
    <property type="match status" value="1"/>
</dbReference>
<dbReference type="Proteomes" id="UP000007383">
    <property type="component" value="Chromosome"/>
</dbReference>
<dbReference type="GO" id="GO:0046983">
    <property type="term" value="F:protein dimerization activity"/>
    <property type="evidence" value="ECO:0007669"/>
    <property type="project" value="InterPro"/>
</dbReference>
<dbReference type="SMART" id="SM00529">
    <property type="entry name" value="HTH_DTXR"/>
    <property type="match status" value="1"/>
</dbReference>
<dbReference type="KEGG" id="sfc:Spiaf_2365"/>